<evidence type="ECO:0000313" key="2">
    <source>
        <dbReference type="EMBL" id="SBT14307.1"/>
    </source>
</evidence>
<proteinExistence type="predicted"/>
<evidence type="ECO:0000313" key="3">
    <source>
        <dbReference type="Proteomes" id="UP000092819"/>
    </source>
</evidence>
<dbReference type="Pfam" id="PF13417">
    <property type="entry name" value="GST_N_3"/>
    <property type="match status" value="1"/>
</dbReference>
<gene>
    <name evidence="2" type="ORF">VCE7224_03069</name>
</gene>
<keyword evidence="2" id="KW-0808">Transferase</keyword>
<dbReference type="Gene3D" id="1.20.1050.10">
    <property type="match status" value="1"/>
</dbReference>
<evidence type="ECO:0000259" key="1">
    <source>
        <dbReference type="PROSITE" id="PS50404"/>
    </source>
</evidence>
<name>A0A1C3JGV6_9VIBR</name>
<keyword evidence="3" id="KW-1185">Reference proteome</keyword>
<dbReference type="SUPFAM" id="SSF52833">
    <property type="entry name" value="Thioredoxin-like"/>
    <property type="match status" value="1"/>
</dbReference>
<dbReference type="AlphaFoldDB" id="A0A1C3JGV6"/>
<dbReference type="PROSITE" id="PS50404">
    <property type="entry name" value="GST_NTER"/>
    <property type="match status" value="1"/>
</dbReference>
<accession>A0A1C3JGV6</accession>
<dbReference type="GO" id="GO:0016740">
    <property type="term" value="F:transferase activity"/>
    <property type="evidence" value="ECO:0007669"/>
    <property type="project" value="UniProtKB-KW"/>
</dbReference>
<dbReference type="EMBL" id="FLQZ01000068">
    <property type="protein sequence ID" value="SBT14307.1"/>
    <property type="molecule type" value="Genomic_DNA"/>
</dbReference>
<organism evidence="2 3">
    <name type="scientific">Vibrio celticus</name>
    <dbReference type="NCBI Taxonomy" id="446372"/>
    <lineage>
        <taxon>Bacteria</taxon>
        <taxon>Pseudomonadati</taxon>
        <taxon>Pseudomonadota</taxon>
        <taxon>Gammaproteobacteria</taxon>
        <taxon>Vibrionales</taxon>
        <taxon>Vibrionaceae</taxon>
        <taxon>Vibrio</taxon>
    </lineage>
</organism>
<feature type="domain" description="GST N-terminal" evidence="1">
    <location>
        <begin position="1"/>
        <end position="79"/>
    </location>
</feature>
<dbReference type="Gene3D" id="3.40.30.10">
    <property type="entry name" value="Glutaredoxin"/>
    <property type="match status" value="1"/>
</dbReference>
<dbReference type="RefSeq" id="WP_065676939.1">
    <property type="nucleotide sequence ID" value="NZ_AP025463.1"/>
</dbReference>
<reference evidence="3" key="1">
    <citation type="submission" date="2016-06" db="EMBL/GenBank/DDBJ databases">
        <authorList>
            <person name="Rodrigo-Torres L."/>
            <person name="Arahal D.R."/>
        </authorList>
    </citation>
    <scope>NUCLEOTIDE SEQUENCE [LARGE SCALE GENOMIC DNA]</scope>
    <source>
        <strain evidence="3">CECT 7224</strain>
    </source>
</reference>
<dbReference type="InterPro" id="IPR004045">
    <property type="entry name" value="Glutathione_S-Trfase_N"/>
</dbReference>
<dbReference type="InterPro" id="IPR036249">
    <property type="entry name" value="Thioredoxin-like_sf"/>
</dbReference>
<protein>
    <submittedName>
        <fullName evidence="2">Putative glutathione S-transferase</fullName>
    </submittedName>
</protein>
<dbReference type="Proteomes" id="UP000092819">
    <property type="component" value="Unassembled WGS sequence"/>
</dbReference>
<sequence>MQLYLNETSPFSRVVAATALLSHCSPLSFVWVDPWSTPTNLKNVNPFCLIPVLELEDGASLTESLCICQYLIETYQPQTLRQVTLSDAHQMKHLGTAKTLMEIAFRTAALTRYTDSDNVLIKRGQDGIAAALKQLDQEINTQGLDSLLTDNLATLYLHVALDYVQFRHTALFDEANSRNITDFLHRSPFADVLAHISIERLASKPDYEMLLNSFGHGA</sequence>